<evidence type="ECO:0000313" key="1">
    <source>
        <dbReference type="EMBL" id="ACG26610.1"/>
    </source>
</evidence>
<name>B6SP27_MAIZE</name>
<proteinExistence type="evidence at transcript level"/>
<dbReference type="AlphaFoldDB" id="B6SP27"/>
<dbReference type="EMBL" id="EU954492">
    <property type="protein sequence ID" value="ACG26610.1"/>
    <property type="molecule type" value="mRNA"/>
</dbReference>
<protein>
    <submittedName>
        <fullName evidence="1">Uncharacterized protein</fullName>
    </submittedName>
</protein>
<reference evidence="1" key="1">
    <citation type="journal article" date="2009" name="Plant Mol. Biol.">
        <title>Insights into corn genes derived from large-scale cDNA sequencing.</title>
        <authorList>
            <person name="Alexandrov N.N."/>
            <person name="Brover V.V."/>
            <person name="Freidin S."/>
            <person name="Troukhan M.E."/>
            <person name="Tatarinova T.V."/>
            <person name="Zhang H."/>
            <person name="Swaller T.J."/>
            <person name="Lu Y.P."/>
            <person name="Bouck J."/>
            <person name="Flavell R.B."/>
            <person name="Feldmann K.A."/>
        </authorList>
    </citation>
    <scope>NUCLEOTIDE SEQUENCE</scope>
</reference>
<sequence>MAHAVNGSKISLQSEGGHARGVAVLGHDQLYTDEISGCPQ</sequence>
<organism evidence="1">
    <name type="scientific">Zea mays</name>
    <name type="common">Maize</name>
    <dbReference type="NCBI Taxonomy" id="4577"/>
    <lineage>
        <taxon>Eukaryota</taxon>
        <taxon>Viridiplantae</taxon>
        <taxon>Streptophyta</taxon>
        <taxon>Embryophyta</taxon>
        <taxon>Tracheophyta</taxon>
        <taxon>Spermatophyta</taxon>
        <taxon>Magnoliopsida</taxon>
        <taxon>Liliopsida</taxon>
        <taxon>Poales</taxon>
        <taxon>Poaceae</taxon>
        <taxon>PACMAD clade</taxon>
        <taxon>Panicoideae</taxon>
        <taxon>Andropogonodae</taxon>
        <taxon>Andropogoneae</taxon>
        <taxon>Tripsacinae</taxon>
        <taxon>Zea</taxon>
    </lineage>
</organism>
<accession>B6SP27</accession>